<dbReference type="InterPro" id="IPR036420">
    <property type="entry name" value="BRCT_dom_sf"/>
</dbReference>
<feature type="binding site" evidence="10">
    <location>
        <position position="398"/>
    </location>
    <ligand>
        <name>Zn(2+)</name>
        <dbReference type="ChEBI" id="CHEBI:29105"/>
    </ligand>
</feature>
<keyword evidence="10" id="KW-0464">Manganese</keyword>
<comment type="function">
    <text evidence="10">DNA ligase that catalyzes the formation of phosphodiester linkages between 5'-phosphoryl and 3'-hydroxyl groups in double-stranded DNA using NAD as a coenzyme and as the energy source for the reaction. It is essential for DNA replication and repair of damaged DNA.</text>
</comment>
<dbReference type="EMBL" id="CADCVR010000102">
    <property type="protein sequence ID" value="CAA9520908.1"/>
    <property type="molecule type" value="Genomic_DNA"/>
</dbReference>
<dbReference type="Gene3D" id="3.40.50.10190">
    <property type="entry name" value="BRCT domain"/>
    <property type="match status" value="1"/>
</dbReference>
<dbReference type="SUPFAM" id="SSF50249">
    <property type="entry name" value="Nucleic acid-binding proteins"/>
    <property type="match status" value="1"/>
</dbReference>
<dbReference type="InterPro" id="IPR041663">
    <property type="entry name" value="DisA/LigA_HHH"/>
</dbReference>
<evidence type="ECO:0000259" key="11">
    <source>
        <dbReference type="PROSITE" id="PS50172"/>
    </source>
</evidence>
<dbReference type="SUPFAM" id="SSF56091">
    <property type="entry name" value="DNA ligase/mRNA capping enzyme, catalytic domain"/>
    <property type="match status" value="1"/>
</dbReference>
<protein>
    <recommendedName>
        <fullName evidence="10">DNA ligase</fullName>
        <ecNumber evidence="10">6.5.1.2</ecNumber>
    </recommendedName>
    <alternativeName>
        <fullName evidence="10">Polydeoxyribonucleotide synthase [NAD(+)]</fullName>
    </alternativeName>
</protein>
<dbReference type="EC" id="6.5.1.2" evidence="10"/>
<comment type="similarity">
    <text evidence="10">Belongs to the NAD-dependent DNA ligase family. LigA subfamily.</text>
</comment>
<dbReference type="NCBIfam" id="TIGR00575">
    <property type="entry name" value="dnlj"/>
    <property type="match status" value="1"/>
</dbReference>
<accession>A0A6J4TDX7</accession>
<feature type="active site" description="N6-AMP-lysine intermediate" evidence="10">
    <location>
        <position position="119"/>
    </location>
</feature>
<dbReference type="GO" id="GO:0046872">
    <property type="term" value="F:metal ion binding"/>
    <property type="evidence" value="ECO:0007669"/>
    <property type="project" value="UniProtKB-KW"/>
</dbReference>
<dbReference type="PROSITE" id="PS01055">
    <property type="entry name" value="DNA_LIGASE_N1"/>
    <property type="match status" value="1"/>
</dbReference>
<sequence length="676" mass="71348">MSVPGVSPVPDPEQSRVEALAADLRRLRERYYAGEPEVDDVTYDGREDELRALLAARPELTPADNPLEQVGAAPRGGRRAIRHARPMLSLAKVSPDARAEGVREFVERFPGQPLRVTPKLDGVSLSVVYEDGALAYVATRGDGTTGEDVTHATRHVVTNLPRTLDGVSGRAEVRGEAVMLGSVFAAYNAGHPDKPLANPRNACAGTLLQKDPEAAAAEGRVLHFFAFDADGPPVSALPAHGFAVPEVAKVTGADAVLAVIARIEAGRTANDFDIDGAVVRLDDERAYAAAGSRSNTPRGAVAVKLAAEERETLLRDVAWEVGPGGKVVPRAVLEPVFVGGTTVSSATLANQEVLRSRGVKVGMRVLVRRAGDVIPFVSGPAPGPQPDGMRDAEIPANCPSCGTALDERGNSRELLCPNLDCPAQTLRRLQWWAGRAAADMEAVGATWIARLYADGKLASPADFYALGVDDLLAYDGMGEVSAKRFVDSVERSKALGMRRALIGFGIRHAREGVAKRLALAGYERVEDVAAAGAEELATVKDIGAVVAASIEEYFGRDDVTAMLEQLRGHGVSLDVRDEDRPVDVAEAGETPLMGATVVVTGALVHPDTAEKVTRPAFIRLLERAGATSATSVSAATSLLITGDDVGAQKTAKAAKLEVPVVDQAAVWQWLREAGVA</sequence>
<feature type="binding site" evidence="10">
    <location>
        <begin position="40"/>
        <end position="44"/>
    </location>
    <ligand>
        <name>NAD(+)</name>
        <dbReference type="ChEBI" id="CHEBI:57540"/>
    </ligand>
</feature>
<dbReference type="Gene3D" id="1.10.287.610">
    <property type="entry name" value="Helix hairpin bin"/>
    <property type="match status" value="1"/>
</dbReference>
<evidence type="ECO:0000256" key="4">
    <source>
        <dbReference type="ARBA" id="ARBA00022763"/>
    </source>
</evidence>
<keyword evidence="4 10" id="KW-0227">DNA damage</keyword>
<dbReference type="InterPro" id="IPR004150">
    <property type="entry name" value="NAD_DNA_ligase_OB"/>
</dbReference>
<dbReference type="Gene3D" id="2.40.50.140">
    <property type="entry name" value="Nucleic acid-binding proteins"/>
    <property type="match status" value="1"/>
</dbReference>
<feature type="binding site" evidence="10">
    <location>
        <position position="140"/>
    </location>
    <ligand>
        <name>NAD(+)</name>
        <dbReference type="ChEBI" id="CHEBI:57540"/>
    </ligand>
</feature>
<keyword evidence="8 10" id="KW-0234">DNA repair</keyword>
<keyword evidence="3 10" id="KW-0479">Metal-binding</keyword>
<evidence type="ECO:0000313" key="12">
    <source>
        <dbReference type="EMBL" id="CAA9520908.1"/>
    </source>
</evidence>
<dbReference type="GO" id="GO:0006260">
    <property type="term" value="P:DNA replication"/>
    <property type="evidence" value="ECO:0007669"/>
    <property type="project" value="UniProtKB-KW"/>
</dbReference>
<evidence type="ECO:0000256" key="3">
    <source>
        <dbReference type="ARBA" id="ARBA00022723"/>
    </source>
</evidence>
<keyword evidence="1 10" id="KW-0436">Ligase</keyword>
<dbReference type="PROSITE" id="PS50172">
    <property type="entry name" value="BRCT"/>
    <property type="match status" value="1"/>
</dbReference>
<evidence type="ECO:0000256" key="5">
    <source>
        <dbReference type="ARBA" id="ARBA00022833"/>
    </source>
</evidence>
<dbReference type="InterPro" id="IPR018239">
    <property type="entry name" value="DNA_ligase_AS"/>
</dbReference>
<dbReference type="AlphaFoldDB" id="A0A6J4TDX7"/>
<feature type="binding site" evidence="10">
    <location>
        <position position="416"/>
    </location>
    <ligand>
        <name>Zn(2+)</name>
        <dbReference type="ChEBI" id="CHEBI:29105"/>
    </ligand>
</feature>
<feature type="binding site" evidence="10">
    <location>
        <position position="401"/>
    </location>
    <ligand>
        <name>Zn(2+)</name>
        <dbReference type="ChEBI" id="CHEBI:29105"/>
    </ligand>
</feature>
<dbReference type="InterPro" id="IPR010994">
    <property type="entry name" value="RuvA_2-like"/>
</dbReference>
<feature type="binding site" evidence="10">
    <location>
        <begin position="89"/>
        <end position="90"/>
    </location>
    <ligand>
        <name>NAD(+)</name>
        <dbReference type="ChEBI" id="CHEBI:57540"/>
    </ligand>
</feature>
<dbReference type="PIRSF" id="PIRSF001604">
    <property type="entry name" value="LigA"/>
    <property type="match status" value="1"/>
</dbReference>
<dbReference type="CDD" id="cd17748">
    <property type="entry name" value="BRCT_DNA_ligase_like"/>
    <property type="match status" value="1"/>
</dbReference>
<evidence type="ECO:0000256" key="6">
    <source>
        <dbReference type="ARBA" id="ARBA00022842"/>
    </source>
</evidence>
<evidence type="ECO:0000256" key="1">
    <source>
        <dbReference type="ARBA" id="ARBA00022598"/>
    </source>
</evidence>
<proteinExistence type="inferred from homology"/>
<dbReference type="InterPro" id="IPR001357">
    <property type="entry name" value="BRCT_dom"/>
</dbReference>
<comment type="catalytic activity">
    <reaction evidence="9 10">
        <text>NAD(+) + (deoxyribonucleotide)n-3'-hydroxyl + 5'-phospho-(deoxyribonucleotide)m = (deoxyribonucleotide)n+m + AMP + beta-nicotinamide D-nucleotide.</text>
        <dbReference type="EC" id="6.5.1.2"/>
    </reaction>
</comment>
<dbReference type="InterPro" id="IPR013839">
    <property type="entry name" value="DNAligase_adenylation"/>
</dbReference>
<dbReference type="Pfam" id="PF12826">
    <property type="entry name" value="HHH_2"/>
    <property type="match status" value="1"/>
</dbReference>
<evidence type="ECO:0000256" key="8">
    <source>
        <dbReference type="ARBA" id="ARBA00023204"/>
    </source>
</evidence>
<dbReference type="InterPro" id="IPR001679">
    <property type="entry name" value="DNA_ligase"/>
</dbReference>
<dbReference type="SMART" id="SM00532">
    <property type="entry name" value="LIGANc"/>
    <property type="match status" value="1"/>
</dbReference>
<reference evidence="12" key="1">
    <citation type="submission" date="2020-02" db="EMBL/GenBank/DDBJ databases">
        <authorList>
            <person name="Meier V. D."/>
        </authorList>
    </citation>
    <scope>NUCLEOTIDE SEQUENCE</scope>
    <source>
        <strain evidence="12">AVDCRST_MAG53</strain>
    </source>
</reference>
<dbReference type="Pfam" id="PF03120">
    <property type="entry name" value="OB_DNA_ligase"/>
    <property type="match status" value="1"/>
</dbReference>
<dbReference type="HAMAP" id="MF_01588">
    <property type="entry name" value="DNA_ligase_A"/>
    <property type="match status" value="1"/>
</dbReference>
<dbReference type="NCBIfam" id="NF005932">
    <property type="entry name" value="PRK07956.1"/>
    <property type="match status" value="1"/>
</dbReference>
<evidence type="ECO:0000256" key="9">
    <source>
        <dbReference type="ARBA" id="ARBA00034005"/>
    </source>
</evidence>
<dbReference type="InterPro" id="IPR013840">
    <property type="entry name" value="DNAligase_N"/>
</dbReference>
<organism evidence="12">
    <name type="scientific">uncultured Solirubrobacteraceae bacterium</name>
    <dbReference type="NCBI Taxonomy" id="1162706"/>
    <lineage>
        <taxon>Bacteria</taxon>
        <taxon>Bacillati</taxon>
        <taxon>Actinomycetota</taxon>
        <taxon>Thermoleophilia</taxon>
        <taxon>Solirubrobacterales</taxon>
        <taxon>Solirubrobacteraceae</taxon>
        <taxon>environmental samples</taxon>
    </lineage>
</organism>
<evidence type="ECO:0000256" key="10">
    <source>
        <dbReference type="HAMAP-Rule" id="MF_01588"/>
    </source>
</evidence>
<keyword evidence="5 10" id="KW-0862">Zinc</keyword>
<dbReference type="InterPro" id="IPR012340">
    <property type="entry name" value="NA-bd_OB-fold"/>
</dbReference>
<comment type="cofactor">
    <cofactor evidence="10">
        <name>Mg(2+)</name>
        <dbReference type="ChEBI" id="CHEBI:18420"/>
    </cofactor>
    <cofactor evidence="10">
        <name>Mn(2+)</name>
        <dbReference type="ChEBI" id="CHEBI:29035"/>
    </cofactor>
</comment>
<evidence type="ECO:0000256" key="7">
    <source>
        <dbReference type="ARBA" id="ARBA00023027"/>
    </source>
</evidence>
<keyword evidence="2 10" id="KW-0235">DNA replication</keyword>
<dbReference type="Gene3D" id="1.10.150.20">
    <property type="entry name" value="5' to 3' exonuclease, C-terminal subdomain"/>
    <property type="match status" value="2"/>
</dbReference>
<evidence type="ECO:0000256" key="2">
    <source>
        <dbReference type="ARBA" id="ARBA00022705"/>
    </source>
</evidence>
<dbReference type="Gene3D" id="3.30.470.30">
    <property type="entry name" value="DNA ligase/mRNA capping enzyme"/>
    <property type="match status" value="1"/>
</dbReference>
<keyword evidence="7 10" id="KW-0520">NAD</keyword>
<comment type="caution">
    <text evidence="10">Lacks conserved residue(s) required for the propagation of feature annotation.</text>
</comment>
<dbReference type="GO" id="GO:0003911">
    <property type="term" value="F:DNA ligase (NAD+) activity"/>
    <property type="evidence" value="ECO:0007669"/>
    <property type="project" value="UniProtKB-UniRule"/>
</dbReference>
<dbReference type="Pfam" id="PF01653">
    <property type="entry name" value="DNA_ligase_aden"/>
    <property type="match status" value="1"/>
</dbReference>
<feature type="binding site" evidence="10">
    <location>
        <position position="421"/>
    </location>
    <ligand>
        <name>Zn(2+)</name>
        <dbReference type="ChEBI" id="CHEBI:29105"/>
    </ligand>
</feature>
<name>A0A6J4TDX7_9ACTN</name>
<keyword evidence="6 10" id="KW-0460">Magnesium</keyword>
<dbReference type="GO" id="GO:0006281">
    <property type="term" value="P:DNA repair"/>
    <property type="evidence" value="ECO:0007669"/>
    <property type="project" value="UniProtKB-KW"/>
</dbReference>
<dbReference type="SUPFAM" id="SSF47781">
    <property type="entry name" value="RuvA domain 2-like"/>
    <property type="match status" value="1"/>
</dbReference>
<gene>
    <name evidence="10" type="primary">ligA</name>
    <name evidence="12" type="ORF">AVDCRST_MAG53-3540</name>
</gene>
<feature type="binding site" evidence="10">
    <location>
        <position position="304"/>
    </location>
    <ligand>
        <name>NAD(+)</name>
        <dbReference type="ChEBI" id="CHEBI:57540"/>
    </ligand>
</feature>
<feature type="domain" description="BRCT" evidence="11">
    <location>
        <begin position="587"/>
        <end position="676"/>
    </location>
</feature>
<dbReference type="SUPFAM" id="SSF52113">
    <property type="entry name" value="BRCT domain"/>
    <property type="match status" value="1"/>
</dbReference>
<feature type="binding site" evidence="10">
    <location>
        <position position="176"/>
    </location>
    <ligand>
        <name>NAD(+)</name>
        <dbReference type="ChEBI" id="CHEBI:57540"/>
    </ligand>
</feature>